<proteinExistence type="predicted"/>
<dbReference type="InterPro" id="IPR036390">
    <property type="entry name" value="WH_DNA-bd_sf"/>
</dbReference>
<name>A0ABT5FLI1_9ACTN</name>
<dbReference type="EMBL" id="JAQOSK010000001">
    <property type="protein sequence ID" value="MDC2953360.1"/>
    <property type="molecule type" value="Genomic_DNA"/>
</dbReference>
<evidence type="ECO:0000313" key="3">
    <source>
        <dbReference type="Proteomes" id="UP001221328"/>
    </source>
</evidence>
<sequence>MTRLNAEPVGAEEMLPVLTDPNLGHGAKAVWAFLRIAADPQSQKAISEALHMNPSTVSRLVRALEAKRLIRKVNGVWVPETER</sequence>
<dbReference type="InterPro" id="IPR036388">
    <property type="entry name" value="WH-like_DNA-bd_sf"/>
</dbReference>
<comment type="caution">
    <text evidence="2">The sequence shown here is derived from an EMBL/GenBank/DDBJ whole genome shotgun (WGS) entry which is preliminary data.</text>
</comment>
<reference evidence="2 3" key="1">
    <citation type="journal article" date="2015" name="Int. J. Syst. Evol. Microbiol.">
        <title>Streptomyces gilvifuscus sp. nov., an actinomycete that produces antibacterial compounds isolated from soil.</title>
        <authorList>
            <person name="Nguyen T.M."/>
            <person name="Kim J."/>
        </authorList>
    </citation>
    <scope>NUCLEOTIDE SEQUENCE [LARGE SCALE GENOMIC DNA]</scope>
    <source>
        <strain evidence="2 3">T113</strain>
    </source>
</reference>
<gene>
    <name evidence="2" type="ORF">PO587_02700</name>
</gene>
<feature type="domain" description="HTH marR-type" evidence="1">
    <location>
        <begin position="36"/>
        <end position="72"/>
    </location>
</feature>
<dbReference type="InterPro" id="IPR000835">
    <property type="entry name" value="HTH_MarR-typ"/>
</dbReference>
<dbReference type="RefSeq" id="WP_272173945.1">
    <property type="nucleotide sequence ID" value="NZ_JAQOSK010000001.1"/>
</dbReference>
<protein>
    <submittedName>
        <fullName evidence="2">MarR family transcriptional regulator</fullName>
    </submittedName>
</protein>
<dbReference type="Gene3D" id="1.10.10.10">
    <property type="entry name" value="Winged helix-like DNA-binding domain superfamily/Winged helix DNA-binding domain"/>
    <property type="match status" value="1"/>
</dbReference>
<accession>A0ABT5FLI1</accession>
<evidence type="ECO:0000313" key="2">
    <source>
        <dbReference type="EMBL" id="MDC2953360.1"/>
    </source>
</evidence>
<dbReference type="Pfam" id="PF12802">
    <property type="entry name" value="MarR_2"/>
    <property type="match status" value="1"/>
</dbReference>
<keyword evidence="3" id="KW-1185">Reference proteome</keyword>
<dbReference type="Proteomes" id="UP001221328">
    <property type="component" value="Unassembled WGS sequence"/>
</dbReference>
<dbReference type="SUPFAM" id="SSF46785">
    <property type="entry name" value="Winged helix' DNA-binding domain"/>
    <property type="match status" value="1"/>
</dbReference>
<evidence type="ECO:0000259" key="1">
    <source>
        <dbReference type="Pfam" id="PF12802"/>
    </source>
</evidence>
<organism evidence="2 3">
    <name type="scientific">Streptomyces gilvifuscus</name>
    <dbReference type="NCBI Taxonomy" id="1550617"/>
    <lineage>
        <taxon>Bacteria</taxon>
        <taxon>Bacillati</taxon>
        <taxon>Actinomycetota</taxon>
        <taxon>Actinomycetes</taxon>
        <taxon>Kitasatosporales</taxon>
        <taxon>Streptomycetaceae</taxon>
        <taxon>Streptomyces</taxon>
    </lineage>
</organism>